<evidence type="ECO:0000256" key="1">
    <source>
        <dbReference type="SAM" id="Phobius"/>
    </source>
</evidence>
<proteinExistence type="predicted"/>
<feature type="transmembrane region" description="Helical" evidence="1">
    <location>
        <begin position="73"/>
        <end position="94"/>
    </location>
</feature>
<feature type="transmembrane region" description="Helical" evidence="1">
    <location>
        <begin position="172"/>
        <end position="193"/>
    </location>
</feature>
<sequence length="346" mass="36928">MNEFDHSRPRKTGNVMLYIILFHFFSLCLLSISLFVSVVGFTPELGRIGDEHHYAHNDGSSEEEIVHMHHPPVVPGTLLVILASHTVPIALLLAKARSTSFIEESYSTSKDPDAYVPLQDPVARRARAHTVGLFSSCVVVAFLCFWVAESVLEFALEVYTTKQTFCLVGTPFHAAAVVCGLASILVTVCYSLSHKAIASAVVLPYTLPLALADMVAAALVVVGFFSTVPASLAAMPGILALSQSAFCMPALAAVFIALTIRAKSLGAILLQGDCEEAPSLVPGLMALADDGITVDSCHVWWPGPGVRLAGVRVRADRADDGARVAVRRVLEDAGMHDCTVEVVYAG</sequence>
<evidence type="ECO:0000313" key="3">
    <source>
        <dbReference type="Proteomes" id="UP000717585"/>
    </source>
</evidence>
<feature type="transmembrane region" description="Helical" evidence="1">
    <location>
        <begin position="15"/>
        <end position="41"/>
    </location>
</feature>
<name>A0A8J6E941_9EUKA</name>
<organism evidence="2 3">
    <name type="scientific">Carpediemonas membranifera</name>
    <dbReference type="NCBI Taxonomy" id="201153"/>
    <lineage>
        <taxon>Eukaryota</taxon>
        <taxon>Metamonada</taxon>
        <taxon>Carpediemonas-like organisms</taxon>
        <taxon>Carpediemonas</taxon>
    </lineage>
</organism>
<feature type="transmembrane region" description="Helical" evidence="1">
    <location>
        <begin position="205"/>
        <end position="226"/>
    </location>
</feature>
<reference evidence="2" key="1">
    <citation type="submission" date="2021-05" db="EMBL/GenBank/DDBJ databases">
        <title>A free-living protist that lacks canonical eukaryotic 1 DNA replication and segregation systems.</title>
        <authorList>
            <person name="Salas-Leiva D.E."/>
            <person name="Tromer E.C."/>
            <person name="Curtis B.A."/>
            <person name="Jerlstrom-Hultqvist J."/>
            <person name="Kolisko M."/>
            <person name="Yi Z."/>
            <person name="Salas-Leiva J.S."/>
            <person name="Gallot-Lavallee L."/>
            <person name="Kops G.J.P.L."/>
            <person name="Archibald J.M."/>
            <person name="Simpson A.G.B."/>
            <person name="Roger A.J."/>
        </authorList>
    </citation>
    <scope>NUCLEOTIDE SEQUENCE</scope>
    <source>
        <strain evidence="2">BICM</strain>
    </source>
</reference>
<keyword evidence="1" id="KW-0472">Membrane</keyword>
<feature type="transmembrane region" description="Helical" evidence="1">
    <location>
        <begin position="238"/>
        <end position="260"/>
    </location>
</feature>
<evidence type="ECO:0000313" key="2">
    <source>
        <dbReference type="EMBL" id="KAG9392785.1"/>
    </source>
</evidence>
<comment type="caution">
    <text evidence="2">The sequence shown here is derived from an EMBL/GenBank/DDBJ whole genome shotgun (WGS) entry which is preliminary data.</text>
</comment>
<dbReference type="Proteomes" id="UP000717585">
    <property type="component" value="Unassembled WGS sequence"/>
</dbReference>
<keyword evidence="1" id="KW-0812">Transmembrane</keyword>
<keyword evidence="3" id="KW-1185">Reference proteome</keyword>
<accession>A0A8J6E941</accession>
<keyword evidence="1" id="KW-1133">Transmembrane helix</keyword>
<feature type="transmembrane region" description="Helical" evidence="1">
    <location>
        <begin position="131"/>
        <end position="152"/>
    </location>
</feature>
<dbReference type="AlphaFoldDB" id="A0A8J6E941"/>
<dbReference type="EMBL" id="JAHDYR010000032">
    <property type="protein sequence ID" value="KAG9392785.1"/>
    <property type="molecule type" value="Genomic_DNA"/>
</dbReference>
<protein>
    <submittedName>
        <fullName evidence="2">Uncharacterized protein</fullName>
    </submittedName>
</protein>
<gene>
    <name evidence="2" type="ORF">J8273_5817</name>
</gene>